<dbReference type="Gene3D" id="3.40.50.980">
    <property type="match status" value="2"/>
</dbReference>
<feature type="non-terminal residue" evidence="3">
    <location>
        <position position="690"/>
    </location>
</feature>
<dbReference type="InterPro" id="IPR020845">
    <property type="entry name" value="AMP-binding_CS"/>
</dbReference>
<dbReference type="InterPro" id="IPR001242">
    <property type="entry name" value="Condensation_dom"/>
</dbReference>
<dbReference type="InterPro" id="IPR023213">
    <property type="entry name" value="CAT-like_dom_sf"/>
</dbReference>
<protein>
    <recommendedName>
        <fullName evidence="5">AMP-binding protein</fullName>
    </recommendedName>
</protein>
<evidence type="ECO:0008006" key="5">
    <source>
        <dbReference type="Google" id="ProtNLM"/>
    </source>
</evidence>
<evidence type="ECO:0000259" key="1">
    <source>
        <dbReference type="Pfam" id="PF00501"/>
    </source>
</evidence>
<evidence type="ECO:0000313" key="3">
    <source>
        <dbReference type="EMBL" id="MCP2012818.1"/>
    </source>
</evidence>
<name>A0ABT1GZ15_9BURK</name>
<dbReference type="PANTHER" id="PTHR45527">
    <property type="entry name" value="NONRIBOSOMAL PEPTIDE SYNTHETASE"/>
    <property type="match status" value="1"/>
</dbReference>
<dbReference type="InterPro" id="IPR000873">
    <property type="entry name" value="AMP-dep_synth/lig_dom"/>
</dbReference>
<dbReference type="Gene3D" id="3.30.559.30">
    <property type="entry name" value="Nonribosomal peptide synthetase, condensation domain"/>
    <property type="match status" value="1"/>
</dbReference>
<dbReference type="EMBL" id="JALJZU010000037">
    <property type="protein sequence ID" value="MCP2012818.1"/>
    <property type="molecule type" value="Genomic_DNA"/>
</dbReference>
<dbReference type="Pfam" id="PF00668">
    <property type="entry name" value="Condensation"/>
    <property type="match status" value="1"/>
</dbReference>
<proteinExistence type="predicted"/>
<organism evidence="3 4">
    <name type="scientific">Duganella violaceipulchra</name>
    <dbReference type="NCBI Taxonomy" id="2849652"/>
    <lineage>
        <taxon>Bacteria</taxon>
        <taxon>Pseudomonadati</taxon>
        <taxon>Pseudomonadota</taxon>
        <taxon>Betaproteobacteria</taxon>
        <taxon>Burkholderiales</taxon>
        <taxon>Oxalobacteraceae</taxon>
        <taxon>Telluria group</taxon>
        <taxon>Duganella</taxon>
    </lineage>
</organism>
<keyword evidence="4" id="KW-1185">Reference proteome</keyword>
<dbReference type="PANTHER" id="PTHR45527:SF1">
    <property type="entry name" value="FATTY ACID SYNTHASE"/>
    <property type="match status" value="1"/>
</dbReference>
<evidence type="ECO:0000259" key="2">
    <source>
        <dbReference type="Pfam" id="PF00668"/>
    </source>
</evidence>
<dbReference type="Gene3D" id="3.30.559.10">
    <property type="entry name" value="Chloramphenicol acetyltransferase-like domain"/>
    <property type="match status" value="1"/>
</dbReference>
<dbReference type="Proteomes" id="UP001162889">
    <property type="component" value="Unassembled WGS sequence"/>
</dbReference>
<sequence length="690" mass="75787">MTTLRSCKPVLIGMLKSGEYARYMSDLKKLGKHLALPPNELTAEQRDGIAAQVSGGAANIQDIYPLAPLQEGILFHHRTQRDGDPYLLPVLMEFDTRDRLDCFLAALQQVIARHDILRTAIVWDNLDEPLQVVWRSAPMALEEVSFDAGAGAFADQLAQRYDPRHFRIDVRQAPLMRGFMGEDRHSGRWLLQLLTHHLAMDHTTLAMLVEEIRMIQLGLAAQLPPALPFRHFVAQARLGVSRHEHETFFSDMLADIDEPTAPYGVIDVLGDGSDIEEASLEIAQPLLLRLRRQAREQGVSLASVMHLAWAQVLSKLTGRQDVVFGTVLFGRMDGGDGAERVLGMFINTLPVRVSIDDQSVAQGVRRTHALLTQLLRHEHAPLSTAQRCSGVAAPLPLFSTLLNYRHAQASDAGSAETEWPGVAILKNEERTNFPFMLSVNDHGNALSLSAQVKRVASAERVCQYMQTALEGIVAALETAPQTALAEIGVLSAAERRQVLVEWNATAADYEQDVCLHELFERQAERTPHAVALVHEQRQVSYAELNAQANRLAHHLLALGVAPDVRVAICAERGVEMLVAMLATLKAGGCYVPLDPAYPRERLAYMLADSAPLVALSVGAGRAALDDIGGEVARIDLREQAALWSGQASANPQRHGLTPVHLAYVIYTSGSTGAPKGVMIEQRNAVNFVHW</sequence>
<dbReference type="SUPFAM" id="SSF52777">
    <property type="entry name" value="CoA-dependent acyltransferases"/>
    <property type="match status" value="2"/>
</dbReference>
<dbReference type="RefSeq" id="WP_262311833.1">
    <property type="nucleotide sequence ID" value="NZ_JALJZU010000037.1"/>
</dbReference>
<dbReference type="PROSITE" id="PS00455">
    <property type="entry name" value="AMP_BINDING"/>
    <property type="match status" value="1"/>
</dbReference>
<feature type="domain" description="AMP-dependent synthetase/ligase" evidence="1">
    <location>
        <begin position="519"/>
        <end position="688"/>
    </location>
</feature>
<gene>
    <name evidence="3" type="ORF">L1274_006589</name>
</gene>
<evidence type="ECO:0000313" key="4">
    <source>
        <dbReference type="Proteomes" id="UP001162889"/>
    </source>
</evidence>
<accession>A0ABT1GZ15</accession>
<dbReference type="Pfam" id="PF00501">
    <property type="entry name" value="AMP-binding"/>
    <property type="match status" value="1"/>
</dbReference>
<feature type="domain" description="Condensation" evidence="2">
    <location>
        <begin position="61"/>
        <end position="498"/>
    </location>
</feature>
<dbReference type="CDD" id="cd19544">
    <property type="entry name" value="E-C_NRPS"/>
    <property type="match status" value="1"/>
</dbReference>
<dbReference type="SUPFAM" id="SSF56801">
    <property type="entry name" value="Acetyl-CoA synthetase-like"/>
    <property type="match status" value="1"/>
</dbReference>
<comment type="caution">
    <text evidence="3">The sequence shown here is derived from an EMBL/GenBank/DDBJ whole genome shotgun (WGS) entry which is preliminary data.</text>
</comment>
<reference evidence="3" key="1">
    <citation type="submission" date="2022-03" db="EMBL/GenBank/DDBJ databases">
        <title>Genome Encyclopedia of Bacteria and Archaea VI: Functional Genomics of Type Strains.</title>
        <authorList>
            <person name="Whitman W."/>
        </authorList>
    </citation>
    <scope>NUCLEOTIDE SEQUENCE</scope>
    <source>
        <strain evidence="3">HSC-15S17</strain>
    </source>
</reference>